<proteinExistence type="predicted"/>
<accession>A0A0H2V681</accession>
<sequence length="161" mass="18593">MVSNNLRRIFIMKHRHILTFFVAFLFMTIVPDSDAALVKRPEKGRAPFPEYVEFAQNRNQFPCNARLRFKGLCFVEQTDPWGAASVVRIPFNSPNGKGRLNAYGVVVHAIMVGDVVVGGSYSTGKNVTWNFDTFYREGKRRGKVTFYVDGKYWHYRDYPLE</sequence>
<keyword evidence="2" id="KW-1185">Reference proteome</keyword>
<dbReference type="STRING" id="199310.c0280"/>
<gene>
    <name evidence="1" type="ordered locus">c0280</name>
</gene>
<protein>
    <submittedName>
        <fullName evidence="1">Uncharacterized protein</fullName>
    </submittedName>
</protein>
<organism evidence="1 2">
    <name type="scientific">Escherichia coli O6:H1 (strain CFT073 / ATCC 700928 / UPEC)</name>
    <dbReference type="NCBI Taxonomy" id="199310"/>
    <lineage>
        <taxon>Bacteria</taxon>
        <taxon>Pseudomonadati</taxon>
        <taxon>Pseudomonadota</taxon>
        <taxon>Gammaproteobacteria</taxon>
        <taxon>Enterobacterales</taxon>
        <taxon>Enterobacteriaceae</taxon>
        <taxon>Escherichia</taxon>
    </lineage>
</organism>
<evidence type="ECO:0000313" key="1">
    <source>
        <dbReference type="EMBL" id="AAN78768.1"/>
    </source>
</evidence>
<dbReference type="Proteomes" id="UP000001410">
    <property type="component" value="Chromosome"/>
</dbReference>
<evidence type="ECO:0000313" key="2">
    <source>
        <dbReference type="Proteomes" id="UP000001410"/>
    </source>
</evidence>
<dbReference type="EMBL" id="AE014075">
    <property type="protein sequence ID" value="AAN78768.1"/>
    <property type="molecule type" value="Genomic_DNA"/>
</dbReference>
<name>A0A0H2V681_ECOL6</name>
<reference evidence="1 2" key="1">
    <citation type="journal article" date="2002" name="Proc. Natl. Acad. Sci. U.S.A.">
        <title>Extensive mosaic structure revealed by the complete genome sequence of uropathogenic Escherichia coli.</title>
        <authorList>
            <person name="Welch R.A."/>
            <person name="Burland V."/>
            <person name="Plunkett G.III."/>
            <person name="Redford P."/>
            <person name="Roesch P."/>
            <person name="Rasko D."/>
            <person name="Buckles E.L."/>
            <person name="Liou S.R."/>
            <person name="Boutin A."/>
            <person name="Hackett J."/>
            <person name="Stroud D."/>
            <person name="Mayhew G.F."/>
            <person name="Rose D.J."/>
            <person name="Zhou S."/>
            <person name="Schwartz D.C."/>
            <person name="Perna N.T."/>
            <person name="Mobley H.L."/>
            <person name="Donnenberg M.S."/>
            <person name="Blattner F.R."/>
        </authorList>
    </citation>
    <scope>NUCLEOTIDE SEQUENCE [LARGE SCALE GENOMIC DNA]</scope>
    <source>
        <strain evidence="2">CFT073 / ATCC 700928 / UPEC</strain>
    </source>
</reference>
<dbReference type="KEGG" id="ecc:c0280"/>
<dbReference type="AlphaFoldDB" id="A0A0H2V681"/>
<dbReference type="HOGENOM" id="CLU_1737653_0_0_6"/>